<keyword evidence="7 13" id="KW-0808">Transferase</keyword>
<evidence type="ECO:0000256" key="5">
    <source>
        <dbReference type="ARBA" id="ARBA00022516"/>
    </source>
</evidence>
<evidence type="ECO:0000256" key="11">
    <source>
        <dbReference type="ARBA" id="ARBA00023098"/>
    </source>
</evidence>
<evidence type="ECO:0000256" key="1">
    <source>
        <dbReference type="ARBA" id="ARBA00002274"/>
    </source>
</evidence>
<keyword evidence="5 13" id="KW-0444">Lipid biosynthesis</keyword>
<dbReference type="EC" id="2.7.1.130" evidence="3 13"/>
<dbReference type="GO" id="GO:0009029">
    <property type="term" value="F:lipid-A 4'-kinase activity"/>
    <property type="evidence" value="ECO:0007669"/>
    <property type="project" value="UniProtKB-EC"/>
</dbReference>
<evidence type="ECO:0000256" key="8">
    <source>
        <dbReference type="ARBA" id="ARBA00022741"/>
    </source>
</evidence>
<dbReference type="NCBIfam" id="TIGR00682">
    <property type="entry name" value="lpxK"/>
    <property type="match status" value="1"/>
</dbReference>
<dbReference type="RefSeq" id="WP_377379220.1">
    <property type="nucleotide sequence ID" value="NZ_JBHSSW010000013.1"/>
</dbReference>
<proteinExistence type="inferred from homology"/>
<name>A0ABW1SB27_9PROT</name>
<evidence type="ECO:0000256" key="9">
    <source>
        <dbReference type="ARBA" id="ARBA00022777"/>
    </source>
</evidence>
<comment type="similarity">
    <text evidence="13">Belongs to the LpxK family.</text>
</comment>
<feature type="binding site" evidence="13">
    <location>
        <begin position="59"/>
        <end position="66"/>
    </location>
    <ligand>
        <name>ATP</name>
        <dbReference type="ChEBI" id="CHEBI:30616"/>
    </ligand>
</feature>
<evidence type="ECO:0000256" key="3">
    <source>
        <dbReference type="ARBA" id="ARBA00012071"/>
    </source>
</evidence>
<evidence type="ECO:0000313" key="14">
    <source>
        <dbReference type="EMBL" id="MFC6198737.1"/>
    </source>
</evidence>
<sequence length="329" mass="35478">MKEPTFWHETDLKARGSAPLTRIALTPVAGLYAWAGARRIQTTTPFIADIPVICIGNLTVGGSGKTPIVAALRDYFKQKGVRAASLSRGYKGELSGPLKVKPGEHSARDVGDEPLMLAMSGEAWIGADRPETAKAMMADGVELILMDDGHQNPTLHKDISLVVIDGGNPIGNGFVFPKGPLREPVEEGLSRADAVLIMGSLSEKVAALSFFDHPILNLALMPTQPPPKGPLVAFAGIGRPQKFFDTLIGSGAEIAEDVPFPDHHTYSEADLSYLRQLASERGARLITTEKDHARLPEAERSDILSFPVRVTLDTDKLDEIFASVLKRLS</sequence>
<evidence type="ECO:0000256" key="13">
    <source>
        <dbReference type="HAMAP-Rule" id="MF_00409"/>
    </source>
</evidence>
<evidence type="ECO:0000256" key="10">
    <source>
        <dbReference type="ARBA" id="ARBA00022840"/>
    </source>
</evidence>
<protein>
    <recommendedName>
        <fullName evidence="4 13">Tetraacyldisaccharide 4'-kinase</fullName>
        <ecNumber evidence="3 13">2.7.1.130</ecNumber>
    </recommendedName>
    <alternativeName>
        <fullName evidence="12 13">Lipid A 4'-kinase</fullName>
    </alternativeName>
</protein>
<dbReference type="InterPro" id="IPR027417">
    <property type="entry name" value="P-loop_NTPase"/>
</dbReference>
<evidence type="ECO:0000256" key="7">
    <source>
        <dbReference type="ARBA" id="ARBA00022679"/>
    </source>
</evidence>
<dbReference type="Proteomes" id="UP001596303">
    <property type="component" value="Unassembled WGS sequence"/>
</dbReference>
<evidence type="ECO:0000256" key="12">
    <source>
        <dbReference type="ARBA" id="ARBA00029757"/>
    </source>
</evidence>
<evidence type="ECO:0000313" key="15">
    <source>
        <dbReference type="Proteomes" id="UP001596303"/>
    </source>
</evidence>
<evidence type="ECO:0000256" key="6">
    <source>
        <dbReference type="ARBA" id="ARBA00022556"/>
    </source>
</evidence>
<keyword evidence="15" id="KW-1185">Reference proteome</keyword>
<comment type="pathway">
    <text evidence="2 13">Glycolipid biosynthesis; lipid IV(A) biosynthesis; lipid IV(A) from (3R)-3-hydroxytetradecanoyl-[acyl-carrier-protein] and UDP-N-acetyl-alpha-D-glucosamine: step 6/6.</text>
</comment>
<keyword evidence="11 13" id="KW-0443">Lipid metabolism</keyword>
<dbReference type="SUPFAM" id="SSF52540">
    <property type="entry name" value="P-loop containing nucleoside triphosphate hydrolases"/>
    <property type="match status" value="1"/>
</dbReference>
<keyword evidence="10 13" id="KW-0067">ATP-binding</keyword>
<evidence type="ECO:0000256" key="4">
    <source>
        <dbReference type="ARBA" id="ARBA00016436"/>
    </source>
</evidence>
<dbReference type="EMBL" id="JBHSSW010000013">
    <property type="protein sequence ID" value="MFC6198737.1"/>
    <property type="molecule type" value="Genomic_DNA"/>
</dbReference>
<organism evidence="14 15">
    <name type="scientific">Ponticaulis profundi</name>
    <dbReference type="NCBI Taxonomy" id="2665222"/>
    <lineage>
        <taxon>Bacteria</taxon>
        <taxon>Pseudomonadati</taxon>
        <taxon>Pseudomonadota</taxon>
        <taxon>Alphaproteobacteria</taxon>
        <taxon>Hyphomonadales</taxon>
        <taxon>Hyphomonadaceae</taxon>
        <taxon>Ponticaulis</taxon>
    </lineage>
</organism>
<dbReference type="Pfam" id="PF02606">
    <property type="entry name" value="LpxK"/>
    <property type="match status" value="1"/>
</dbReference>
<reference evidence="15" key="1">
    <citation type="journal article" date="2019" name="Int. J. Syst. Evol. Microbiol.">
        <title>The Global Catalogue of Microorganisms (GCM) 10K type strain sequencing project: providing services to taxonomists for standard genome sequencing and annotation.</title>
        <authorList>
            <consortium name="The Broad Institute Genomics Platform"/>
            <consortium name="The Broad Institute Genome Sequencing Center for Infectious Disease"/>
            <person name="Wu L."/>
            <person name="Ma J."/>
        </authorList>
    </citation>
    <scope>NUCLEOTIDE SEQUENCE [LARGE SCALE GENOMIC DNA]</scope>
    <source>
        <strain evidence="15">CGMCC-1.15741</strain>
    </source>
</reference>
<dbReference type="PANTHER" id="PTHR42724">
    <property type="entry name" value="TETRAACYLDISACCHARIDE 4'-KINASE"/>
    <property type="match status" value="1"/>
</dbReference>
<keyword evidence="8 13" id="KW-0547">Nucleotide-binding</keyword>
<evidence type="ECO:0000256" key="2">
    <source>
        <dbReference type="ARBA" id="ARBA00004870"/>
    </source>
</evidence>
<dbReference type="HAMAP" id="MF_00409">
    <property type="entry name" value="LpxK"/>
    <property type="match status" value="1"/>
</dbReference>
<comment type="caution">
    <text evidence="14">The sequence shown here is derived from an EMBL/GenBank/DDBJ whole genome shotgun (WGS) entry which is preliminary data.</text>
</comment>
<dbReference type="InterPro" id="IPR003758">
    <property type="entry name" value="LpxK"/>
</dbReference>
<comment type="catalytic activity">
    <reaction evidence="13">
        <text>a lipid A disaccharide + ATP = a lipid IVA + ADP + H(+)</text>
        <dbReference type="Rhea" id="RHEA:67840"/>
        <dbReference type="ChEBI" id="CHEBI:15378"/>
        <dbReference type="ChEBI" id="CHEBI:30616"/>
        <dbReference type="ChEBI" id="CHEBI:176343"/>
        <dbReference type="ChEBI" id="CHEBI:176425"/>
        <dbReference type="ChEBI" id="CHEBI:456216"/>
        <dbReference type="EC" id="2.7.1.130"/>
    </reaction>
</comment>
<keyword evidence="6 13" id="KW-0441">Lipid A biosynthesis</keyword>
<accession>A0ABW1SB27</accession>
<dbReference type="PANTHER" id="PTHR42724:SF1">
    <property type="entry name" value="TETRAACYLDISACCHARIDE 4'-KINASE, MITOCHONDRIAL-RELATED"/>
    <property type="match status" value="1"/>
</dbReference>
<comment type="function">
    <text evidence="1 13">Transfers the gamma-phosphate of ATP to the 4'-position of a tetraacyldisaccharide 1-phosphate intermediate (termed DS-1-P) to form tetraacyldisaccharide 1,4'-bis-phosphate (lipid IVA).</text>
</comment>
<keyword evidence="9 13" id="KW-0418">Kinase</keyword>
<gene>
    <name evidence="13 14" type="primary">lpxK</name>
    <name evidence="14" type="ORF">ACFQDM_11635</name>
</gene>